<keyword evidence="12" id="KW-1185">Reference proteome</keyword>
<keyword evidence="5 9" id="KW-0547">Nucleotide-binding</keyword>
<dbReference type="InterPro" id="IPR017665">
    <property type="entry name" value="Guanylate_kinase"/>
</dbReference>
<evidence type="ECO:0000256" key="3">
    <source>
        <dbReference type="ARBA" id="ARBA00016296"/>
    </source>
</evidence>
<dbReference type="RefSeq" id="WP_289363115.1">
    <property type="nucleotide sequence ID" value="NZ_JAUCBP010000001.1"/>
</dbReference>
<dbReference type="SMART" id="SM00072">
    <property type="entry name" value="GuKc"/>
    <property type="match status" value="1"/>
</dbReference>
<feature type="domain" description="Guanylate kinase-like" evidence="10">
    <location>
        <begin position="6"/>
        <end position="192"/>
    </location>
</feature>
<protein>
    <recommendedName>
        <fullName evidence="3 9">Guanylate kinase</fullName>
        <ecNumber evidence="2 9">2.7.4.8</ecNumber>
    </recommendedName>
    <alternativeName>
        <fullName evidence="8 9">GMP kinase</fullName>
    </alternativeName>
</protein>
<dbReference type="GO" id="GO:0004385">
    <property type="term" value="F:GMP kinase activity"/>
    <property type="evidence" value="ECO:0007669"/>
    <property type="project" value="UniProtKB-EC"/>
</dbReference>
<keyword evidence="6 9" id="KW-0418">Kinase</keyword>
<keyword evidence="7 9" id="KW-0067">ATP-binding</keyword>
<dbReference type="Proteomes" id="UP001234343">
    <property type="component" value="Unassembled WGS sequence"/>
</dbReference>
<name>A0ABT7SSN7_9ALTE</name>
<comment type="subcellular location">
    <subcellularLocation>
        <location evidence="9">Cytoplasm</location>
    </subcellularLocation>
</comment>
<dbReference type="Gene3D" id="3.40.50.300">
    <property type="entry name" value="P-loop containing nucleotide triphosphate hydrolases"/>
    <property type="match status" value="1"/>
</dbReference>
<dbReference type="PROSITE" id="PS00856">
    <property type="entry name" value="GUANYLATE_KINASE_1"/>
    <property type="match status" value="1"/>
</dbReference>
<dbReference type="HAMAP" id="MF_00328">
    <property type="entry name" value="Guanylate_kinase"/>
    <property type="match status" value="1"/>
</dbReference>
<evidence type="ECO:0000256" key="6">
    <source>
        <dbReference type="ARBA" id="ARBA00022777"/>
    </source>
</evidence>
<evidence type="ECO:0000256" key="8">
    <source>
        <dbReference type="ARBA" id="ARBA00030128"/>
    </source>
</evidence>
<comment type="similarity">
    <text evidence="1 9">Belongs to the guanylate kinase family.</text>
</comment>
<dbReference type="SUPFAM" id="SSF52540">
    <property type="entry name" value="P-loop containing nucleoside triphosphate hydrolases"/>
    <property type="match status" value="1"/>
</dbReference>
<accession>A0ABT7SSN7</accession>
<evidence type="ECO:0000259" key="10">
    <source>
        <dbReference type="PROSITE" id="PS50052"/>
    </source>
</evidence>
<comment type="caution">
    <text evidence="11">The sequence shown here is derived from an EMBL/GenBank/DDBJ whole genome shotgun (WGS) entry which is preliminary data.</text>
</comment>
<dbReference type="PANTHER" id="PTHR23117:SF13">
    <property type="entry name" value="GUANYLATE KINASE"/>
    <property type="match status" value="1"/>
</dbReference>
<evidence type="ECO:0000256" key="9">
    <source>
        <dbReference type="HAMAP-Rule" id="MF_00328"/>
    </source>
</evidence>
<gene>
    <name evidence="9 11" type="primary">gmk</name>
    <name evidence="11" type="ORF">QTP81_01115</name>
</gene>
<evidence type="ECO:0000313" key="12">
    <source>
        <dbReference type="Proteomes" id="UP001234343"/>
    </source>
</evidence>
<evidence type="ECO:0000256" key="5">
    <source>
        <dbReference type="ARBA" id="ARBA00022741"/>
    </source>
</evidence>
<keyword evidence="4 9" id="KW-0808">Transferase</keyword>
<dbReference type="PANTHER" id="PTHR23117">
    <property type="entry name" value="GUANYLATE KINASE-RELATED"/>
    <property type="match status" value="1"/>
</dbReference>
<feature type="binding site" evidence="9">
    <location>
        <begin position="13"/>
        <end position="20"/>
    </location>
    <ligand>
        <name>ATP</name>
        <dbReference type="ChEBI" id="CHEBI:30616"/>
    </ligand>
</feature>
<sequence length="214" mass="24073">MVQLLGNLFILSAPSGAGKSSLIKALLTKHADSVQRRNGDLQVSVSHTTRDPRPGEVDGEHYHFVDRAEFERLIEQGAFFEWAEVFGNYYGTSRVTIENTLSKGIDVFLDIDWQGARQVKQQLPDAIGIFILPPSLEVLKSRLDSRGQDSAEVIASRMQKAKDEMSHYDEFDYVLVNDDFSTTLAALESVVFAQRERLDNQKQRNNTLIAELLA</sequence>
<reference evidence="11 12" key="1">
    <citation type="submission" date="2023-06" db="EMBL/GenBank/DDBJ databases">
        <title>Alteromonas sp. ASW11-36 isolated from intertidal sand.</title>
        <authorList>
            <person name="Li Y."/>
        </authorList>
    </citation>
    <scope>NUCLEOTIDE SEQUENCE [LARGE SCALE GENOMIC DNA]</scope>
    <source>
        <strain evidence="11 12">ASW11-36</strain>
    </source>
</reference>
<dbReference type="InterPro" id="IPR027417">
    <property type="entry name" value="P-loop_NTPase"/>
</dbReference>
<comment type="catalytic activity">
    <reaction evidence="9">
        <text>GMP + ATP = GDP + ADP</text>
        <dbReference type="Rhea" id="RHEA:20780"/>
        <dbReference type="ChEBI" id="CHEBI:30616"/>
        <dbReference type="ChEBI" id="CHEBI:58115"/>
        <dbReference type="ChEBI" id="CHEBI:58189"/>
        <dbReference type="ChEBI" id="CHEBI:456216"/>
        <dbReference type="EC" id="2.7.4.8"/>
    </reaction>
</comment>
<dbReference type="EC" id="2.7.4.8" evidence="2 9"/>
<evidence type="ECO:0000256" key="2">
    <source>
        <dbReference type="ARBA" id="ARBA00012961"/>
    </source>
</evidence>
<evidence type="ECO:0000256" key="7">
    <source>
        <dbReference type="ARBA" id="ARBA00022840"/>
    </source>
</evidence>
<proteinExistence type="inferred from homology"/>
<dbReference type="Pfam" id="PF00625">
    <property type="entry name" value="Guanylate_kin"/>
    <property type="match status" value="1"/>
</dbReference>
<organism evidence="11 12">
    <name type="scientific">Alteromonas arenosi</name>
    <dbReference type="NCBI Taxonomy" id="3055817"/>
    <lineage>
        <taxon>Bacteria</taxon>
        <taxon>Pseudomonadati</taxon>
        <taxon>Pseudomonadota</taxon>
        <taxon>Gammaproteobacteria</taxon>
        <taxon>Alteromonadales</taxon>
        <taxon>Alteromonadaceae</taxon>
        <taxon>Alteromonas/Salinimonas group</taxon>
        <taxon>Alteromonas</taxon>
    </lineage>
</organism>
<dbReference type="InterPro" id="IPR008144">
    <property type="entry name" value="Guanylate_kin-like_dom"/>
</dbReference>
<dbReference type="InterPro" id="IPR008145">
    <property type="entry name" value="GK/Ca_channel_bsu"/>
</dbReference>
<dbReference type="PROSITE" id="PS50052">
    <property type="entry name" value="GUANYLATE_KINASE_2"/>
    <property type="match status" value="1"/>
</dbReference>
<dbReference type="Gene3D" id="3.30.63.10">
    <property type="entry name" value="Guanylate Kinase phosphate binding domain"/>
    <property type="match status" value="1"/>
</dbReference>
<evidence type="ECO:0000313" key="11">
    <source>
        <dbReference type="EMBL" id="MDM7859203.1"/>
    </source>
</evidence>
<dbReference type="InterPro" id="IPR020590">
    <property type="entry name" value="Guanylate_kinase_CS"/>
</dbReference>
<dbReference type="EMBL" id="JAUCBP010000001">
    <property type="protein sequence ID" value="MDM7859203.1"/>
    <property type="molecule type" value="Genomic_DNA"/>
</dbReference>
<evidence type="ECO:0000256" key="1">
    <source>
        <dbReference type="ARBA" id="ARBA00005790"/>
    </source>
</evidence>
<keyword evidence="9" id="KW-0963">Cytoplasm</keyword>
<dbReference type="NCBIfam" id="TIGR03263">
    <property type="entry name" value="guanyl_kin"/>
    <property type="match status" value="1"/>
</dbReference>
<evidence type="ECO:0000256" key="4">
    <source>
        <dbReference type="ARBA" id="ARBA00022679"/>
    </source>
</evidence>
<dbReference type="CDD" id="cd00071">
    <property type="entry name" value="GMPK"/>
    <property type="match status" value="1"/>
</dbReference>
<comment type="function">
    <text evidence="9">Essential for recycling GMP and indirectly, cGMP.</text>
</comment>